<reference evidence="1" key="3">
    <citation type="journal article" date="2018" name="Nature">
        <title>A major lineage of non-tailed dsDNA viruses as unrecognized killers of marine bacteria.</title>
        <authorList>
            <person name="Kauffman K.M."/>
            <person name="Hussain F.A."/>
            <person name="Yang J."/>
            <person name="Arevalo P."/>
            <person name="Brown J.M."/>
            <person name="Chang W.K."/>
            <person name="VanInsberghe D."/>
            <person name="Elsherbini J."/>
            <person name="Sharma R.S."/>
            <person name="Cutler M.B."/>
            <person name="Kelly L."/>
            <person name="Polz M.F."/>
        </authorList>
    </citation>
    <scope>NUCLEOTIDE SEQUENCE</scope>
    <source>
        <strain evidence="1">10N.261.48.A1</strain>
    </source>
</reference>
<name>A0A1B9Q685_9VIBR</name>
<gene>
    <name evidence="1" type="ORF">BCT50_00010</name>
    <name evidence="2" type="ORF">FCV91_05990</name>
</gene>
<accession>A0A1B9Q685</accession>
<reference evidence="3" key="1">
    <citation type="submission" date="2016-07" db="EMBL/GenBank/DDBJ databases">
        <title>Nontailed viruses are major unrecognized killers of bacteria in the ocean.</title>
        <authorList>
            <person name="Kauffman K."/>
            <person name="Hussain F."/>
            <person name="Yang J."/>
            <person name="Arevalo P."/>
            <person name="Brown J."/>
            <person name="Cutler M."/>
            <person name="Kelly L."/>
            <person name="Polz M.F."/>
        </authorList>
    </citation>
    <scope>NUCLEOTIDE SEQUENCE [LARGE SCALE GENOMIC DNA]</scope>
    <source>
        <strain evidence="3">10N.261.48.A1</strain>
    </source>
</reference>
<evidence type="ECO:0000313" key="1">
    <source>
        <dbReference type="EMBL" id="PMM62868.1"/>
    </source>
</evidence>
<sequence>MQFTLNPIEQFLLNLEQSERTVFSEYPDYLIYPILPFFQLVHVCNTEQVIELLNQFESVLGGYLIRVDGYLAFTCPEFSVREDDLRRLTLQLLEIMRF</sequence>
<protein>
    <submittedName>
        <fullName evidence="2">Uncharacterized protein</fullName>
    </submittedName>
</protein>
<dbReference type="EMBL" id="SYVO01000012">
    <property type="protein sequence ID" value="TKG11950.1"/>
    <property type="molecule type" value="Genomic_DNA"/>
</dbReference>
<dbReference type="Proteomes" id="UP000305840">
    <property type="component" value="Unassembled WGS sequence"/>
</dbReference>
<reference evidence="2 4" key="4">
    <citation type="submission" date="2019-04" db="EMBL/GenBank/DDBJ databases">
        <title>A reverse ecology approach based on a biological definition of microbial populations.</title>
        <authorList>
            <person name="Arevalo P."/>
            <person name="Vaninsberghe D."/>
            <person name="Elsherbini J."/>
            <person name="Gore J."/>
            <person name="Polz M."/>
        </authorList>
    </citation>
    <scope>NUCLEOTIDE SEQUENCE [LARGE SCALE GENOMIC DNA]</scope>
    <source>
        <strain evidence="2 4">10N.222.48.A1</strain>
    </source>
</reference>
<proteinExistence type="predicted"/>
<dbReference type="RefSeq" id="WP_017107231.1">
    <property type="nucleotide sequence ID" value="NZ_MCVW02000003.1"/>
</dbReference>
<reference evidence="1" key="2">
    <citation type="submission" date="2016-07" db="EMBL/GenBank/DDBJ databases">
        <authorList>
            <person name="Kauffman K."/>
            <person name="Arevalo P."/>
            <person name="Polz M.F."/>
        </authorList>
    </citation>
    <scope>NUCLEOTIDE SEQUENCE</scope>
    <source>
        <strain evidence="1">10N.261.48.A1</strain>
    </source>
</reference>
<organism evidence="2 4">
    <name type="scientific">Vibrio lentus</name>
    <dbReference type="NCBI Taxonomy" id="136468"/>
    <lineage>
        <taxon>Bacteria</taxon>
        <taxon>Pseudomonadati</taxon>
        <taxon>Pseudomonadota</taxon>
        <taxon>Gammaproteobacteria</taxon>
        <taxon>Vibrionales</taxon>
        <taxon>Vibrionaceae</taxon>
        <taxon>Vibrio</taxon>
    </lineage>
</organism>
<evidence type="ECO:0000313" key="3">
    <source>
        <dbReference type="Proteomes" id="UP000235554"/>
    </source>
</evidence>
<comment type="caution">
    <text evidence="2">The sequence shown here is derived from an EMBL/GenBank/DDBJ whole genome shotgun (WGS) entry which is preliminary data.</text>
</comment>
<dbReference type="AlphaFoldDB" id="A0A1B9Q685"/>
<evidence type="ECO:0000313" key="2">
    <source>
        <dbReference type="EMBL" id="TKG11950.1"/>
    </source>
</evidence>
<evidence type="ECO:0000313" key="4">
    <source>
        <dbReference type="Proteomes" id="UP000305840"/>
    </source>
</evidence>
<dbReference type="EMBL" id="MCZJ01000001">
    <property type="protein sequence ID" value="PMM62868.1"/>
    <property type="molecule type" value="Genomic_DNA"/>
</dbReference>
<dbReference type="Proteomes" id="UP000235554">
    <property type="component" value="Unassembled WGS sequence"/>
</dbReference>